<dbReference type="CDD" id="cd00616">
    <property type="entry name" value="AHBA_syn"/>
    <property type="match status" value="1"/>
</dbReference>
<feature type="active site" description="Proton acceptor" evidence="3">
    <location>
        <position position="191"/>
    </location>
</feature>
<dbReference type="InterPro" id="IPR000653">
    <property type="entry name" value="DegT/StrS_aminotransferase"/>
</dbReference>
<dbReference type="PANTHER" id="PTHR30244:SF36">
    <property type="entry name" value="3-OXO-GLUCOSE-6-PHOSPHATE:GLUTAMATE AMINOTRANSFERASE"/>
    <property type="match status" value="1"/>
</dbReference>
<keyword evidence="1 4" id="KW-0663">Pyridoxal phosphate</keyword>
<reference evidence="7" key="1">
    <citation type="submission" date="2017-04" db="EMBL/GenBank/DDBJ databases">
        <authorList>
            <person name="Abreu V.A."/>
            <person name="Popin R.V."/>
            <person name="Rigonato J."/>
            <person name="Andreote A.P."/>
            <person name="Schaker P.C."/>
            <person name="Hoff-Risseti C."/>
            <person name="Alvarenga D.O."/>
            <person name="Varani A.M."/>
            <person name="Fiore M.F."/>
        </authorList>
    </citation>
    <scope>NUCLEOTIDE SEQUENCE [LARGE SCALE GENOMIC DNA]</scope>
    <source>
        <strain evidence="7">CENA303</strain>
    </source>
</reference>
<dbReference type="SUPFAM" id="SSF53383">
    <property type="entry name" value="PLP-dependent transferases"/>
    <property type="match status" value="1"/>
</dbReference>
<name>A0A1X4GAQ5_9CYAN</name>
<sequence length="382" mass="41816">MIQGVNSVPAFDIKQQYLTIESKISRAVLEVLSSGRYIGGPGVEEFEKQFAAYHGVNECVACNSGTDALYLSLRALDIGAGDEVITTSFSFFATTEVISAVGAIPVFVDIDPTTFNLDVSKISAAITKKTKAIMPVHLFGLPVDMTALMEIAHSHNLAVIEDCAQATGASWEGQKVGSIGKIGCFSFYPTKNLGGCGDGGAITTNDREIADKIRLLKEHGSKTRYIHEEVGVNSRLDALQAAILQIKLPYLDIWNEQRQKIATYYYQHLGQISGITPPQELLGGIGVWNQYTIRVSGQERNGASSKYRDWVKTALEERGVSTMVYYPVPLHLQPVYKCLGYECGKLPVSEAACDQVISLPMFPELTQEQQDRVIYGLKDCLS</sequence>
<evidence type="ECO:0000256" key="3">
    <source>
        <dbReference type="PIRSR" id="PIRSR000390-1"/>
    </source>
</evidence>
<dbReference type="FunFam" id="3.40.640.10:FF:000089">
    <property type="entry name" value="Aminotransferase, DegT/DnrJ/EryC1/StrS family"/>
    <property type="match status" value="1"/>
</dbReference>
<evidence type="ECO:0000256" key="2">
    <source>
        <dbReference type="ARBA" id="ARBA00037999"/>
    </source>
</evidence>
<dbReference type="GO" id="GO:0008483">
    <property type="term" value="F:transaminase activity"/>
    <property type="evidence" value="ECO:0007669"/>
    <property type="project" value="TreeGrafter"/>
</dbReference>
<organism evidence="6 7">
    <name type="scientific">Cylindrospermopsis raciborskii CENA303</name>
    <dbReference type="NCBI Taxonomy" id="1170769"/>
    <lineage>
        <taxon>Bacteria</taxon>
        <taxon>Bacillati</taxon>
        <taxon>Cyanobacteriota</taxon>
        <taxon>Cyanophyceae</taxon>
        <taxon>Nostocales</taxon>
        <taxon>Aphanizomenonaceae</taxon>
        <taxon>Cylindrospermopsis</taxon>
    </lineage>
</organism>
<dbReference type="InterPro" id="IPR015422">
    <property type="entry name" value="PyrdxlP-dep_Trfase_small"/>
</dbReference>
<evidence type="ECO:0000256" key="5">
    <source>
        <dbReference type="RuleBase" id="RU004508"/>
    </source>
</evidence>
<dbReference type="Pfam" id="PF01041">
    <property type="entry name" value="DegT_DnrJ_EryC1"/>
    <property type="match status" value="1"/>
</dbReference>
<comment type="similarity">
    <text evidence="2 5">Belongs to the DegT/DnrJ/EryC1 family.</text>
</comment>
<comment type="caution">
    <text evidence="6">The sequence shown here is derived from an EMBL/GenBank/DDBJ whole genome shotgun (WGS) entry which is preliminary data.</text>
</comment>
<dbReference type="RefSeq" id="WP_009344395.1">
    <property type="nucleotide sequence ID" value="NZ_NBYN01000014.1"/>
</dbReference>
<proteinExistence type="inferred from homology"/>
<dbReference type="AlphaFoldDB" id="A0A1X4GAQ5"/>
<dbReference type="Gene3D" id="3.90.1150.10">
    <property type="entry name" value="Aspartate Aminotransferase, domain 1"/>
    <property type="match status" value="1"/>
</dbReference>
<accession>A0A1X4GAQ5</accession>
<evidence type="ECO:0000256" key="1">
    <source>
        <dbReference type="ARBA" id="ARBA00022898"/>
    </source>
</evidence>
<dbReference type="InterPro" id="IPR015421">
    <property type="entry name" value="PyrdxlP-dep_Trfase_major"/>
</dbReference>
<protein>
    <submittedName>
        <fullName evidence="6">Cys/Met metabolism pyridoxal-phosphate-dependent enzyme</fullName>
    </submittedName>
</protein>
<dbReference type="InterPro" id="IPR015424">
    <property type="entry name" value="PyrdxlP-dep_Trfase"/>
</dbReference>
<dbReference type="EMBL" id="NBYN01000014">
    <property type="protein sequence ID" value="OSO94249.1"/>
    <property type="molecule type" value="Genomic_DNA"/>
</dbReference>
<dbReference type="Proteomes" id="UP000192997">
    <property type="component" value="Unassembled WGS sequence"/>
</dbReference>
<dbReference type="Gene3D" id="3.40.640.10">
    <property type="entry name" value="Type I PLP-dependent aspartate aminotransferase-like (Major domain)"/>
    <property type="match status" value="1"/>
</dbReference>
<gene>
    <name evidence="6" type="ORF">B7O87_03520</name>
</gene>
<feature type="modified residue" description="N6-(pyridoxal phosphate)lysine" evidence="4">
    <location>
        <position position="191"/>
    </location>
</feature>
<dbReference type="GO" id="GO:0030170">
    <property type="term" value="F:pyridoxal phosphate binding"/>
    <property type="evidence" value="ECO:0007669"/>
    <property type="project" value="UniProtKB-ARBA"/>
</dbReference>
<evidence type="ECO:0000256" key="4">
    <source>
        <dbReference type="PIRSR" id="PIRSR000390-2"/>
    </source>
</evidence>
<dbReference type="PIRSF" id="PIRSF000390">
    <property type="entry name" value="PLP_StrS"/>
    <property type="match status" value="1"/>
</dbReference>
<evidence type="ECO:0000313" key="7">
    <source>
        <dbReference type="Proteomes" id="UP000192997"/>
    </source>
</evidence>
<evidence type="ECO:0000313" key="6">
    <source>
        <dbReference type="EMBL" id="OSO94249.1"/>
    </source>
</evidence>
<dbReference type="PANTHER" id="PTHR30244">
    <property type="entry name" value="TRANSAMINASE"/>
    <property type="match status" value="1"/>
</dbReference>
<dbReference type="GO" id="GO:0000271">
    <property type="term" value="P:polysaccharide biosynthetic process"/>
    <property type="evidence" value="ECO:0007669"/>
    <property type="project" value="TreeGrafter"/>
</dbReference>